<evidence type="ECO:0000313" key="3">
    <source>
        <dbReference type="Proteomes" id="UP000244005"/>
    </source>
</evidence>
<keyword evidence="3" id="KW-1185">Reference proteome</keyword>
<sequence length="170" mass="18620">MRSRKDRRLAMLTDRPSIRRSPSFQSRSHLSRSAPSRRPPCTDDLDTECIGGLRGTSWGARQHLWRCGQSKSRERLSPAGWPWTSMAIPEHGSVPRGTTPSSHCSFGGLRADRLSPRSHPKCRLTPESGLSCQSALSAERPIAARSITASVAPEPRPSACRVHPRACSAS</sequence>
<feature type="region of interest" description="Disordered" evidence="1">
    <location>
        <begin position="1"/>
        <end position="43"/>
    </location>
</feature>
<name>A0A2R6X7M6_MARPO</name>
<reference evidence="3" key="1">
    <citation type="journal article" date="2017" name="Cell">
        <title>Insights into land plant evolution garnered from the Marchantia polymorpha genome.</title>
        <authorList>
            <person name="Bowman J.L."/>
            <person name="Kohchi T."/>
            <person name="Yamato K.T."/>
            <person name="Jenkins J."/>
            <person name="Shu S."/>
            <person name="Ishizaki K."/>
            <person name="Yamaoka S."/>
            <person name="Nishihama R."/>
            <person name="Nakamura Y."/>
            <person name="Berger F."/>
            <person name="Adam C."/>
            <person name="Aki S.S."/>
            <person name="Althoff F."/>
            <person name="Araki T."/>
            <person name="Arteaga-Vazquez M.A."/>
            <person name="Balasubrmanian S."/>
            <person name="Barry K."/>
            <person name="Bauer D."/>
            <person name="Boehm C.R."/>
            <person name="Briginshaw L."/>
            <person name="Caballero-Perez J."/>
            <person name="Catarino B."/>
            <person name="Chen F."/>
            <person name="Chiyoda S."/>
            <person name="Chovatia M."/>
            <person name="Davies K.M."/>
            <person name="Delmans M."/>
            <person name="Demura T."/>
            <person name="Dierschke T."/>
            <person name="Dolan L."/>
            <person name="Dorantes-Acosta A.E."/>
            <person name="Eklund D.M."/>
            <person name="Florent S.N."/>
            <person name="Flores-Sandoval E."/>
            <person name="Fujiyama A."/>
            <person name="Fukuzawa H."/>
            <person name="Galik B."/>
            <person name="Grimanelli D."/>
            <person name="Grimwood J."/>
            <person name="Grossniklaus U."/>
            <person name="Hamada T."/>
            <person name="Haseloff J."/>
            <person name="Hetherington A.J."/>
            <person name="Higo A."/>
            <person name="Hirakawa Y."/>
            <person name="Hundley H.N."/>
            <person name="Ikeda Y."/>
            <person name="Inoue K."/>
            <person name="Inoue S.I."/>
            <person name="Ishida S."/>
            <person name="Jia Q."/>
            <person name="Kakita M."/>
            <person name="Kanazawa T."/>
            <person name="Kawai Y."/>
            <person name="Kawashima T."/>
            <person name="Kennedy M."/>
            <person name="Kinose K."/>
            <person name="Kinoshita T."/>
            <person name="Kohara Y."/>
            <person name="Koide E."/>
            <person name="Komatsu K."/>
            <person name="Kopischke S."/>
            <person name="Kubo M."/>
            <person name="Kyozuka J."/>
            <person name="Lagercrantz U."/>
            <person name="Lin S.S."/>
            <person name="Lindquist E."/>
            <person name="Lipzen A.M."/>
            <person name="Lu C.W."/>
            <person name="De Luna E."/>
            <person name="Martienssen R.A."/>
            <person name="Minamino N."/>
            <person name="Mizutani M."/>
            <person name="Mizutani M."/>
            <person name="Mochizuki N."/>
            <person name="Monte I."/>
            <person name="Mosher R."/>
            <person name="Nagasaki H."/>
            <person name="Nakagami H."/>
            <person name="Naramoto S."/>
            <person name="Nishitani K."/>
            <person name="Ohtani M."/>
            <person name="Okamoto T."/>
            <person name="Okumura M."/>
            <person name="Phillips J."/>
            <person name="Pollak B."/>
            <person name="Reinders A."/>
            <person name="Rovekamp M."/>
            <person name="Sano R."/>
            <person name="Sawa S."/>
            <person name="Schmid M.W."/>
            <person name="Shirakawa M."/>
            <person name="Solano R."/>
            <person name="Spunde A."/>
            <person name="Suetsugu N."/>
            <person name="Sugano S."/>
            <person name="Sugiyama A."/>
            <person name="Sun R."/>
            <person name="Suzuki Y."/>
            <person name="Takenaka M."/>
            <person name="Takezawa D."/>
            <person name="Tomogane H."/>
            <person name="Tsuzuki M."/>
            <person name="Ueda T."/>
            <person name="Umeda M."/>
            <person name="Ward J.M."/>
            <person name="Watanabe Y."/>
            <person name="Yazaki K."/>
            <person name="Yokoyama R."/>
            <person name="Yoshitake Y."/>
            <person name="Yotsui I."/>
            <person name="Zachgo S."/>
            <person name="Schmutz J."/>
        </authorList>
    </citation>
    <scope>NUCLEOTIDE SEQUENCE [LARGE SCALE GENOMIC DNA]</scope>
    <source>
        <strain evidence="3">Tak-1</strain>
    </source>
</reference>
<organism evidence="2 3">
    <name type="scientific">Marchantia polymorpha</name>
    <name type="common">Common liverwort</name>
    <name type="synonym">Marchantia aquatica</name>
    <dbReference type="NCBI Taxonomy" id="3197"/>
    <lineage>
        <taxon>Eukaryota</taxon>
        <taxon>Viridiplantae</taxon>
        <taxon>Streptophyta</taxon>
        <taxon>Embryophyta</taxon>
        <taxon>Marchantiophyta</taxon>
        <taxon>Marchantiopsida</taxon>
        <taxon>Marchantiidae</taxon>
        <taxon>Marchantiales</taxon>
        <taxon>Marchantiaceae</taxon>
        <taxon>Marchantia</taxon>
    </lineage>
</organism>
<accession>A0A2R6X7M6</accession>
<gene>
    <name evidence="2" type="ORF">MARPO_0031s0084</name>
</gene>
<protein>
    <submittedName>
        <fullName evidence="2">Uncharacterized protein</fullName>
    </submittedName>
</protein>
<feature type="compositionally biased region" description="Polar residues" evidence="1">
    <location>
        <begin position="20"/>
        <end position="34"/>
    </location>
</feature>
<dbReference type="EMBL" id="KZ772703">
    <property type="protein sequence ID" value="PTQ42110.1"/>
    <property type="molecule type" value="Genomic_DNA"/>
</dbReference>
<evidence type="ECO:0000256" key="1">
    <source>
        <dbReference type="SAM" id="MobiDB-lite"/>
    </source>
</evidence>
<proteinExistence type="predicted"/>
<evidence type="ECO:0000313" key="2">
    <source>
        <dbReference type="EMBL" id="PTQ42110.1"/>
    </source>
</evidence>
<dbReference type="Gramene" id="Mp2g04280.1">
    <property type="protein sequence ID" value="Mp2g04280.1.cds1"/>
    <property type="gene ID" value="Mp2g04280"/>
</dbReference>
<dbReference type="Proteomes" id="UP000244005">
    <property type="component" value="Unassembled WGS sequence"/>
</dbReference>
<dbReference type="AlphaFoldDB" id="A0A2R6X7M6"/>